<name>A0A6G0SL48_9STRA</name>
<dbReference type="AlphaFoldDB" id="A0A6G0SL48"/>
<protein>
    <submittedName>
        <fullName evidence="1">Uncharacterized protein</fullName>
    </submittedName>
</protein>
<reference evidence="1 2" key="1">
    <citation type="submission" date="2018-09" db="EMBL/GenBank/DDBJ databases">
        <title>Genomic investigation of the strawberry pathogen Phytophthora fragariae indicates pathogenicity is determined by transcriptional variation in three key races.</title>
        <authorList>
            <person name="Adams T.M."/>
            <person name="Armitage A.D."/>
            <person name="Sobczyk M.K."/>
            <person name="Bates H.J."/>
            <person name="Dunwell J.M."/>
            <person name="Nellist C.F."/>
            <person name="Harrison R.J."/>
        </authorList>
    </citation>
    <scope>NUCLEOTIDE SEQUENCE [LARGE SCALE GENOMIC DNA]</scope>
    <source>
        <strain evidence="1 2">NOV-77</strain>
    </source>
</reference>
<evidence type="ECO:0000313" key="1">
    <source>
        <dbReference type="EMBL" id="KAE9360592.1"/>
    </source>
</evidence>
<evidence type="ECO:0000313" key="2">
    <source>
        <dbReference type="Proteomes" id="UP000486351"/>
    </source>
</evidence>
<dbReference type="Proteomes" id="UP000486351">
    <property type="component" value="Unassembled WGS sequence"/>
</dbReference>
<comment type="caution">
    <text evidence="1">The sequence shown here is derived from an EMBL/GenBank/DDBJ whole genome shotgun (WGS) entry which is preliminary data.</text>
</comment>
<organism evidence="1 2">
    <name type="scientific">Phytophthora fragariae</name>
    <dbReference type="NCBI Taxonomy" id="53985"/>
    <lineage>
        <taxon>Eukaryota</taxon>
        <taxon>Sar</taxon>
        <taxon>Stramenopiles</taxon>
        <taxon>Oomycota</taxon>
        <taxon>Peronosporomycetes</taxon>
        <taxon>Peronosporales</taxon>
        <taxon>Peronosporaceae</taxon>
        <taxon>Phytophthora</taxon>
    </lineage>
</organism>
<proteinExistence type="predicted"/>
<gene>
    <name evidence="1" type="ORF">PF008_g1751</name>
</gene>
<dbReference type="EMBL" id="QXFY01000045">
    <property type="protein sequence ID" value="KAE9360592.1"/>
    <property type="molecule type" value="Genomic_DNA"/>
</dbReference>
<accession>A0A6G0SL48</accession>
<sequence length="70" mass="7969">MSTDRLTTFVCRSPTFKGYLDVLAAVEKEIFGDLMGALEKQRELDAGTRGDTTEELQEELDRVTVLHEEY</sequence>